<dbReference type="SUPFAM" id="SSF103473">
    <property type="entry name" value="MFS general substrate transporter"/>
    <property type="match status" value="1"/>
</dbReference>
<proteinExistence type="predicted"/>
<evidence type="ECO:0000256" key="3">
    <source>
        <dbReference type="ARBA" id="ARBA00022989"/>
    </source>
</evidence>
<feature type="transmembrane region" description="Helical" evidence="5">
    <location>
        <begin position="370"/>
        <end position="392"/>
    </location>
</feature>
<evidence type="ECO:0000313" key="7">
    <source>
        <dbReference type="Proteomes" id="UP001628179"/>
    </source>
</evidence>
<keyword evidence="4 5" id="KW-0472">Membrane</keyword>
<dbReference type="PANTHER" id="PTHR23514">
    <property type="entry name" value="BYPASS OF STOP CODON PROTEIN 6"/>
    <property type="match status" value="1"/>
</dbReference>
<feature type="transmembrane region" description="Helical" evidence="5">
    <location>
        <begin position="127"/>
        <end position="155"/>
    </location>
</feature>
<sequence>MDIPTLSNTQSDSSPSLTLPQLAAICFTAFTTGLNNLSPIIRPTPPTAPATHPLFTLTLLSTSTGYSLGAILAAATILPRILQASASRPRAGLRACWWASTLSALALAGGVPLPAWQGYGYDYGTGALWLVALATASSLLLGAAGCVNLAVAGVLCAAEARARRSSAAAAVGVVHGLAALGVVGGAVVRWGRGGHLAMLGGAVVNGGCLGLAARGGGLGPEKGGKGLHGTSPRMDGWHGFPPPASRCVILGALFAFSYQAVAVITPFLVVSALGLPVDRLELGYVGFWAGISVGRMRLCLVAQHVGERQSVFAALVLVPSTQIACWLMPDGVGSVATVAAVTGLLLGPVYPCALAVCIRGMAEPEEASGMGIITAFGATGGASALVVTGFVAGATGHLVLQAIASGLFGVMLLCWYALPEGLEAQW</sequence>
<feature type="transmembrane region" description="Helical" evidence="5">
    <location>
        <begin position="247"/>
        <end position="270"/>
    </location>
</feature>
<name>A0ABQ0GPI9_9PEZI</name>
<comment type="caution">
    <text evidence="6">The sequence shown here is derived from an EMBL/GenBank/DDBJ whole genome shotgun (WGS) entry which is preliminary data.</text>
</comment>
<dbReference type="Gene3D" id="1.20.1250.20">
    <property type="entry name" value="MFS general substrate transporter like domains"/>
    <property type="match status" value="1"/>
</dbReference>
<feature type="transmembrane region" description="Helical" evidence="5">
    <location>
        <begin position="398"/>
        <end position="418"/>
    </location>
</feature>
<keyword evidence="7" id="KW-1185">Reference proteome</keyword>
<keyword evidence="3 5" id="KW-1133">Transmembrane helix</keyword>
<gene>
    <name evidence="6" type="ORF">MFIFM68171_09868</name>
</gene>
<dbReference type="RefSeq" id="XP_070921388.1">
    <property type="nucleotide sequence ID" value="XM_071065287.1"/>
</dbReference>
<evidence type="ECO:0000256" key="5">
    <source>
        <dbReference type="SAM" id="Phobius"/>
    </source>
</evidence>
<evidence type="ECO:0000256" key="1">
    <source>
        <dbReference type="ARBA" id="ARBA00004141"/>
    </source>
</evidence>
<accession>A0ABQ0GPI9</accession>
<dbReference type="GeneID" id="98180610"/>
<evidence type="ECO:0000256" key="2">
    <source>
        <dbReference type="ARBA" id="ARBA00022692"/>
    </source>
</evidence>
<comment type="subcellular location">
    <subcellularLocation>
        <location evidence="1">Membrane</location>
        <topology evidence="1">Multi-pass membrane protein</topology>
    </subcellularLocation>
</comment>
<organism evidence="6 7">
    <name type="scientific">Madurella fahalii</name>
    <dbReference type="NCBI Taxonomy" id="1157608"/>
    <lineage>
        <taxon>Eukaryota</taxon>
        <taxon>Fungi</taxon>
        <taxon>Dikarya</taxon>
        <taxon>Ascomycota</taxon>
        <taxon>Pezizomycotina</taxon>
        <taxon>Sordariomycetes</taxon>
        <taxon>Sordariomycetidae</taxon>
        <taxon>Sordariales</taxon>
        <taxon>Sordariales incertae sedis</taxon>
        <taxon>Madurella</taxon>
    </lineage>
</organism>
<dbReference type="InterPro" id="IPR036259">
    <property type="entry name" value="MFS_trans_sf"/>
</dbReference>
<feature type="transmembrane region" description="Helical" evidence="5">
    <location>
        <begin position="194"/>
        <end position="213"/>
    </location>
</feature>
<feature type="transmembrane region" description="Helical" evidence="5">
    <location>
        <begin position="335"/>
        <end position="358"/>
    </location>
</feature>
<evidence type="ECO:0000256" key="4">
    <source>
        <dbReference type="ARBA" id="ARBA00023136"/>
    </source>
</evidence>
<evidence type="ECO:0000313" key="6">
    <source>
        <dbReference type="EMBL" id="GAB1319658.1"/>
    </source>
</evidence>
<feature type="transmembrane region" description="Helical" evidence="5">
    <location>
        <begin position="95"/>
        <end position="115"/>
    </location>
</feature>
<reference evidence="6 7" key="1">
    <citation type="submission" date="2024-09" db="EMBL/GenBank/DDBJ databases">
        <title>Itraconazole resistance in Madurella fahalii resulting from another homologue of gene encoding cytochrome P450 14-alpha sterol demethylase (CYP51).</title>
        <authorList>
            <person name="Yoshioka I."/>
            <person name="Fahal A.H."/>
            <person name="Kaneko S."/>
            <person name="Yaguchi T."/>
        </authorList>
    </citation>
    <scope>NUCLEOTIDE SEQUENCE [LARGE SCALE GENOMIC DNA]</scope>
    <source>
        <strain evidence="6 7">IFM 68171</strain>
    </source>
</reference>
<keyword evidence="2 5" id="KW-0812">Transmembrane</keyword>
<evidence type="ECO:0008006" key="8">
    <source>
        <dbReference type="Google" id="ProtNLM"/>
    </source>
</evidence>
<dbReference type="PANTHER" id="PTHR23514:SF6">
    <property type="entry name" value="MAJOR FACILITATOR SUPERFAMILY (MFS) PROFILE DOMAIN-CONTAINING PROTEIN"/>
    <property type="match status" value="1"/>
</dbReference>
<protein>
    <recommendedName>
        <fullName evidence="8">MFS transporter</fullName>
    </recommendedName>
</protein>
<dbReference type="EMBL" id="BAAFSV010000005">
    <property type="protein sequence ID" value="GAB1319658.1"/>
    <property type="molecule type" value="Genomic_DNA"/>
</dbReference>
<feature type="transmembrane region" description="Helical" evidence="5">
    <location>
        <begin position="167"/>
        <end position="188"/>
    </location>
</feature>
<dbReference type="Proteomes" id="UP001628179">
    <property type="component" value="Unassembled WGS sequence"/>
</dbReference>
<dbReference type="InterPro" id="IPR051788">
    <property type="entry name" value="MFS_Transporter"/>
</dbReference>
<feature type="transmembrane region" description="Helical" evidence="5">
    <location>
        <begin position="64"/>
        <end position="83"/>
    </location>
</feature>